<dbReference type="InterPro" id="IPR001214">
    <property type="entry name" value="SET_dom"/>
</dbReference>
<dbReference type="Pfam" id="PF00106">
    <property type="entry name" value="adh_short"/>
    <property type="match status" value="1"/>
</dbReference>
<organism evidence="21 22">
    <name type="scientific">Oncorhynchus mykiss</name>
    <name type="common">Rainbow trout</name>
    <name type="synonym">Salmo gairdneri</name>
    <dbReference type="NCBI Taxonomy" id="8022"/>
    <lineage>
        <taxon>Eukaryota</taxon>
        <taxon>Metazoa</taxon>
        <taxon>Chordata</taxon>
        <taxon>Craniata</taxon>
        <taxon>Vertebrata</taxon>
        <taxon>Euteleostomi</taxon>
        <taxon>Actinopterygii</taxon>
        <taxon>Neopterygii</taxon>
        <taxon>Teleostei</taxon>
        <taxon>Protacanthopterygii</taxon>
        <taxon>Salmoniformes</taxon>
        <taxon>Salmonidae</taxon>
        <taxon>Salmoninae</taxon>
        <taxon>Oncorhynchus</taxon>
    </lineage>
</organism>
<evidence type="ECO:0000313" key="21">
    <source>
        <dbReference type="EMBL" id="CDQ69013.1"/>
    </source>
</evidence>
<dbReference type="FunFam" id="6.10.140.2220:FF:000005">
    <property type="entry name" value="Histone-lysine N-methyltransferase SMYD1 isoform 1"/>
    <property type="match status" value="1"/>
</dbReference>
<dbReference type="Gene3D" id="6.10.140.2220">
    <property type="match status" value="1"/>
</dbReference>
<feature type="domain" description="SET" evidence="19">
    <location>
        <begin position="356"/>
        <end position="600"/>
    </location>
</feature>
<dbReference type="GO" id="GO:0032259">
    <property type="term" value="P:methylation"/>
    <property type="evidence" value="ECO:0007669"/>
    <property type="project" value="UniProtKB-KW"/>
</dbReference>
<comment type="similarity">
    <text evidence="2">Belongs to the sepiapterin reductase family.</text>
</comment>
<dbReference type="PANTHER" id="PTHR12197">
    <property type="entry name" value="HISTONE-LYSINE N-METHYLTRANSFERASE SMYD"/>
    <property type="match status" value="1"/>
</dbReference>
<dbReference type="EMBL" id="FR904649">
    <property type="protein sequence ID" value="CDQ69013.1"/>
    <property type="molecule type" value="Genomic_DNA"/>
</dbReference>
<dbReference type="InterPro" id="IPR050869">
    <property type="entry name" value="H3K4_H4K5_MeTrfase"/>
</dbReference>
<dbReference type="Gene3D" id="1.25.40.970">
    <property type="match status" value="1"/>
</dbReference>
<gene>
    <name evidence="21" type="ORF">GSONMT00025943001</name>
</gene>
<evidence type="ECO:0000256" key="5">
    <source>
        <dbReference type="ARBA" id="ARBA00013075"/>
    </source>
</evidence>
<proteinExistence type="inferred from homology"/>
<evidence type="ECO:0000256" key="13">
    <source>
        <dbReference type="ARBA" id="ARBA00022833"/>
    </source>
</evidence>
<keyword evidence="8" id="KW-0489">Methyltransferase</keyword>
<dbReference type="AlphaFoldDB" id="A0A060WNN2"/>
<protein>
    <recommendedName>
        <fullName evidence="6">Sepiapterin reductase</fullName>
        <ecNumber evidence="5">1.1.1.153</ecNumber>
        <ecNumber evidence="4">2.1.1.354</ecNumber>
    </recommendedName>
</protein>
<dbReference type="InterPro" id="IPR036291">
    <property type="entry name" value="NAD(P)-bd_dom_sf"/>
</dbReference>
<evidence type="ECO:0000256" key="6">
    <source>
        <dbReference type="ARBA" id="ARBA00019170"/>
    </source>
</evidence>
<dbReference type="Gene3D" id="2.170.270.10">
    <property type="entry name" value="SET domain"/>
    <property type="match status" value="1"/>
</dbReference>
<dbReference type="Proteomes" id="UP000193380">
    <property type="component" value="Unassembled WGS sequence"/>
</dbReference>
<sequence>MQANGISNVIIPDAKDLGRALCIITGASKGFGRTIAKEISLLLKPRSVLVLAARSDEKLRELQENLASSDAGRAGLVTRCVVVDLGMKEGVESVIRAAKEISSEDIEHLIVINNAASLGDVSRYAQSFTNMAEVDSYLSLNVSSALSLTAGLLQVFPRRQGLRRSVVNVSSLCALQPLPSWVLYCTGKAARDMMFRVLAEEEPDLRVLNYSPGPLDTDMQVEARDCTADPGGQLLTCEDSCAKLMKVLLEDEYPSGAHLDFYDLNREKCLIRPLPSQLPPTSPDRDIQTQLPDKNTPGPGLNQPQRRGGHPGRPTPTAPPHTQMVQSQEGQSIFGGWGRAEEKGSLVHLVMTLDMDNVEVFDAGEKGRGLRTTKDLCPGEVVFAEPSFAAVVFDSLSQQVCHSCFRRQANLHRCAQCKFAHYCDRTCQTACWDEHKQECAAIKKYEKAPNENVRLTARVLWRIQKDTGIVSDGQLTSVDQLEDHVADMLAEDFKELKIDMQNFLDYCPKTRHGKEYISHIFGIIKCNGFTLSDQRGLQAVGVGLFPNLCLVNHDCWPNCTVILNHGNQSTLNAAYHSKRRIELRALSKISENEELTVGYVDFLNVSTDRQRALKHQYHFDCTCKSCSEHLKDDLKMAAKEIDGNKPSDQLVKEVQEFSLECLAKVEAARTAGDFHEVVKLCCECLHKQEPVFGKTHLYHLRMLSTASEVLSYLQFFSEAAEYAGRLVEGYMKLYHPNNAHLGMAIMRAGVTHWHAGLIKVGHEMICKAYAILMVTHGPNHPITKDLESMRMQTEMELRMFKQNEHVYHSMREAALQNKPMAEASSVEDNIKALSHKQ</sequence>
<dbReference type="PROSITE" id="PS50280">
    <property type="entry name" value="SET"/>
    <property type="match status" value="1"/>
</dbReference>
<evidence type="ECO:0000256" key="16">
    <source>
        <dbReference type="ARBA" id="ARBA00047571"/>
    </source>
</evidence>
<evidence type="ECO:0000256" key="7">
    <source>
        <dbReference type="ARBA" id="ARBA00022490"/>
    </source>
</evidence>
<dbReference type="PROSITE" id="PS50865">
    <property type="entry name" value="ZF_MYND_2"/>
    <property type="match status" value="1"/>
</dbReference>
<keyword evidence="13" id="KW-0862">Zinc</keyword>
<evidence type="ECO:0000256" key="8">
    <source>
        <dbReference type="ARBA" id="ARBA00022603"/>
    </source>
</evidence>
<dbReference type="SMART" id="SM00317">
    <property type="entry name" value="SET"/>
    <property type="match status" value="1"/>
</dbReference>
<accession>A0A060WNN2</accession>
<evidence type="ECO:0000256" key="17">
    <source>
        <dbReference type="PROSITE-ProRule" id="PRU00134"/>
    </source>
</evidence>
<dbReference type="STRING" id="8022.A0A060WNN2"/>
<evidence type="ECO:0000256" key="12">
    <source>
        <dbReference type="ARBA" id="ARBA00022771"/>
    </source>
</evidence>
<dbReference type="NCBIfam" id="TIGR01500">
    <property type="entry name" value="sepiapter_red"/>
    <property type="match status" value="1"/>
</dbReference>
<evidence type="ECO:0000256" key="2">
    <source>
        <dbReference type="ARBA" id="ARBA00010483"/>
    </source>
</evidence>
<dbReference type="InterPro" id="IPR011990">
    <property type="entry name" value="TPR-like_helical_dom_sf"/>
</dbReference>
<dbReference type="FunFam" id="2.170.270.10:FF:000013">
    <property type="entry name" value="Histone-lysine N-methyltransferase SMYD1 isoform 1"/>
    <property type="match status" value="1"/>
</dbReference>
<dbReference type="InterPro" id="IPR002893">
    <property type="entry name" value="Znf_MYND"/>
</dbReference>
<dbReference type="Pfam" id="PF00856">
    <property type="entry name" value="SET"/>
    <property type="match status" value="1"/>
</dbReference>
<dbReference type="FunFam" id="3.40.50.720:FF:000259">
    <property type="entry name" value="Sepiapterin reductase"/>
    <property type="match status" value="1"/>
</dbReference>
<keyword evidence="12 17" id="KW-0863">Zinc-finger</keyword>
<keyword evidence="9" id="KW-0808">Transferase</keyword>
<keyword evidence="10" id="KW-0949">S-adenosyl-L-methionine</keyword>
<dbReference type="FunFam" id="1.25.40.10:FF:000132">
    <property type="entry name" value="Histone-lysine N-methyltransferase SMYD1 isoform 1"/>
    <property type="match status" value="1"/>
</dbReference>
<keyword evidence="14" id="KW-0521">NADP</keyword>
<evidence type="ECO:0000256" key="14">
    <source>
        <dbReference type="ARBA" id="ARBA00022857"/>
    </source>
</evidence>
<comment type="catalytic activity">
    <reaction evidence="16">
        <text>L-lysyl(4)-[histone H3] + 3 S-adenosyl-L-methionine = N(6),N(6),N(6)-trimethyl-L-lysyl(4)-[histone H3] + 3 S-adenosyl-L-homocysteine + 3 H(+)</text>
        <dbReference type="Rhea" id="RHEA:60260"/>
        <dbReference type="Rhea" id="RHEA-COMP:15537"/>
        <dbReference type="Rhea" id="RHEA-COMP:15547"/>
        <dbReference type="ChEBI" id="CHEBI:15378"/>
        <dbReference type="ChEBI" id="CHEBI:29969"/>
        <dbReference type="ChEBI" id="CHEBI:57856"/>
        <dbReference type="ChEBI" id="CHEBI:59789"/>
        <dbReference type="ChEBI" id="CHEBI:61961"/>
        <dbReference type="EC" id="2.1.1.354"/>
    </reaction>
</comment>
<keyword evidence="11" id="KW-0479">Metal-binding</keyword>
<dbReference type="InterPro" id="IPR046341">
    <property type="entry name" value="SET_dom_sf"/>
</dbReference>
<dbReference type="SUPFAM" id="SSF51735">
    <property type="entry name" value="NAD(P)-binding Rossmann-fold domains"/>
    <property type="match status" value="1"/>
</dbReference>
<evidence type="ECO:0000256" key="18">
    <source>
        <dbReference type="SAM" id="MobiDB-lite"/>
    </source>
</evidence>
<dbReference type="InterPro" id="IPR006393">
    <property type="entry name" value="Sepiapterin_red"/>
</dbReference>
<reference evidence="21" key="2">
    <citation type="submission" date="2014-03" db="EMBL/GenBank/DDBJ databases">
        <authorList>
            <person name="Genoscope - CEA"/>
        </authorList>
    </citation>
    <scope>NUCLEOTIDE SEQUENCE</scope>
</reference>
<evidence type="ECO:0000259" key="20">
    <source>
        <dbReference type="PROSITE" id="PS50865"/>
    </source>
</evidence>
<name>A0A060WNN2_ONCMY</name>
<dbReference type="Gene3D" id="3.40.50.720">
    <property type="entry name" value="NAD(P)-binding Rossmann-like Domain"/>
    <property type="match status" value="1"/>
</dbReference>
<dbReference type="EC" id="1.1.1.153" evidence="5"/>
<dbReference type="GO" id="GO:0140999">
    <property type="term" value="F:histone H3K4 trimethyltransferase activity"/>
    <property type="evidence" value="ECO:0007669"/>
    <property type="project" value="UniProtKB-EC"/>
</dbReference>
<dbReference type="SUPFAM" id="SSF82199">
    <property type="entry name" value="SET domain"/>
    <property type="match status" value="1"/>
</dbReference>
<feature type="region of interest" description="Disordered" evidence="18">
    <location>
        <begin position="273"/>
        <end position="330"/>
    </location>
</feature>
<dbReference type="InterPro" id="IPR002347">
    <property type="entry name" value="SDR_fam"/>
</dbReference>
<evidence type="ECO:0000256" key="1">
    <source>
        <dbReference type="ARBA" id="ARBA00004496"/>
    </source>
</evidence>
<dbReference type="Gene3D" id="1.10.220.160">
    <property type="match status" value="1"/>
</dbReference>
<feature type="region of interest" description="Disordered" evidence="18">
    <location>
        <begin position="818"/>
        <end position="837"/>
    </location>
</feature>
<dbReference type="PROSITE" id="PS01360">
    <property type="entry name" value="ZF_MYND_1"/>
    <property type="match status" value="1"/>
</dbReference>
<dbReference type="PANTHER" id="PTHR12197:SF184">
    <property type="entry name" value="HISTONE-LYSINE N-METHYLTRANSFERASE SMYD1"/>
    <property type="match status" value="1"/>
</dbReference>
<evidence type="ECO:0000313" key="22">
    <source>
        <dbReference type="Proteomes" id="UP000193380"/>
    </source>
</evidence>
<keyword evidence="15" id="KW-0560">Oxidoreductase</keyword>
<evidence type="ECO:0000256" key="11">
    <source>
        <dbReference type="ARBA" id="ARBA00022723"/>
    </source>
</evidence>
<dbReference type="EC" id="2.1.1.354" evidence="4"/>
<evidence type="ECO:0000256" key="4">
    <source>
        <dbReference type="ARBA" id="ARBA00012182"/>
    </source>
</evidence>
<dbReference type="GO" id="GO:0006729">
    <property type="term" value="P:tetrahydrobiopterin biosynthetic process"/>
    <property type="evidence" value="ECO:0007669"/>
    <property type="project" value="InterPro"/>
</dbReference>
<keyword evidence="7" id="KW-0963">Cytoplasm</keyword>
<comment type="subunit">
    <text evidence="3">Homodimer.</text>
</comment>
<dbReference type="GO" id="GO:0008270">
    <property type="term" value="F:zinc ion binding"/>
    <property type="evidence" value="ECO:0007669"/>
    <property type="project" value="UniProtKB-KW"/>
</dbReference>
<dbReference type="Pfam" id="PF01753">
    <property type="entry name" value="zf-MYND"/>
    <property type="match status" value="1"/>
</dbReference>
<dbReference type="GO" id="GO:0005634">
    <property type="term" value="C:nucleus"/>
    <property type="evidence" value="ECO:0007669"/>
    <property type="project" value="TreeGrafter"/>
</dbReference>
<feature type="domain" description="MYND-type" evidence="20">
    <location>
        <begin position="401"/>
        <end position="439"/>
    </location>
</feature>
<reference evidence="21" key="1">
    <citation type="journal article" date="2014" name="Nat. Commun.">
        <title>The rainbow trout genome provides novel insights into evolution after whole-genome duplication in vertebrates.</title>
        <authorList>
            <person name="Berthelot C."/>
            <person name="Brunet F."/>
            <person name="Chalopin D."/>
            <person name="Juanchich A."/>
            <person name="Bernard M."/>
            <person name="Noel B."/>
            <person name="Bento P."/>
            <person name="Da Silva C."/>
            <person name="Labadie K."/>
            <person name="Alberti A."/>
            <person name="Aury J.M."/>
            <person name="Louis A."/>
            <person name="Dehais P."/>
            <person name="Bardou P."/>
            <person name="Montfort J."/>
            <person name="Klopp C."/>
            <person name="Cabau C."/>
            <person name="Gaspin C."/>
            <person name="Thorgaard G.H."/>
            <person name="Boussaha M."/>
            <person name="Quillet E."/>
            <person name="Guyomard R."/>
            <person name="Galiana D."/>
            <person name="Bobe J."/>
            <person name="Volff J.N."/>
            <person name="Genet C."/>
            <person name="Wincker P."/>
            <person name="Jaillon O."/>
            <person name="Roest Crollius H."/>
            <person name="Guiguen Y."/>
        </authorList>
    </citation>
    <scope>NUCLEOTIDE SEQUENCE [LARGE SCALE GENOMIC DNA]</scope>
</reference>
<dbReference type="GO" id="GO:0005737">
    <property type="term" value="C:cytoplasm"/>
    <property type="evidence" value="ECO:0007669"/>
    <property type="project" value="UniProtKB-SubCell"/>
</dbReference>
<dbReference type="GO" id="GO:0004757">
    <property type="term" value="F:sepiapterin reductase (NADP+) activity"/>
    <property type="evidence" value="ECO:0007669"/>
    <property type="project" value="UniProtKB-EC"/>
</dbReference>
<dbReference type="Gene3D" id="1.25.40.10">
    <property type="entry name" value="Tetratricopeptide repeat domain"/>
    <property type="match status" value="1"/>
</dbReference>
<dbReference type="PaxDb" id="8022-A0A060WNN2"/>
<dbReference type="CDD" id="cd05367">
    <property type="entry name" value="SPR-like_SDR_c"/>
    <property type="match status" value="1"/>
</dbReference>
<evidence type="ECO:0000256" key="15">
    <source>
        <dbReference type="ARBA" id="ARBA00023002"/>
    </source>
</evidence>
<dbReference type="PRINTS" id="PR00081">
    <property type="entry name" value="GDHRDH"/>
</dbReference>
<comment type="subcellular location">
    <subcellularLocation>
        <location evidence="1">Cytoplasm</location>
    </subcellularLocation>
</comment>
<evidence type="ECO:0000256" key="3">
    <source>
        <dbReference type="ARBA" id="ARBA00011738"/>
    </source>
</evidence>
<evidence type="ECO:0000256" key="9">
    <source>
        <dbReference type="ARBA" id="ARBA00022679"/>
    </source>
</evidence>
<evidence type="ECO:0000259" key="19">
    <source>
        <dbReference type="PROSITE" id="PS50280"/>
    </source>
</evidence>
<evidence type="ECO:0000256" key="10">
    <source>
        <dbReference type="ARBA" id="ARBA00022691"/>
    </source>
</evidence>